<keyword evidence="10" id="KW-1185">Reference proteome</keyword>
<dbReference type="GO" id="GO:0022857">
    <property type="term" value="F:transmembrane transporter activity"/>
    <property type="evidence" value="ECO:0007669"/>
    <property type="project" value="TreeGrafter"/>
</dbReference>
<sequence length="793" mass="89458">MFKNYLKIAFRTLWKNRLFTGINLIGMSMGLASAGVLILFTQRGITFDSFHKDNDRLYYIQTEGKSGRYNQTVYPILAQLLKTYPEIETGTHVQRWNNVWLNYKGKDIQADTKYVDSTFFDIFSFDLQYGNSRTALKSRESIVISKKVAGSLFGNKNPVGETVTVDDTLHFTVTGVLSEVPSNSSVQFEILVPIQNLEASPDFLKGADWYNTFATVYLKLKNGTDVQKLESKLPAFAKAHFSKDVRDRKIRIVPLTEYIHYENPGFKWLITGSVTITVFILLIISINLINLNTAISFTRAKEVAVRKVTGSTLRQILVQFWTESGIVLAASLVISAIFAIYYLVPQFNEFRKERMQLVLDWQQDYVTVLILVGIICLIAFIAGTYPALYLNKLDIRDSVKGKISNNPQSKSFLRGTLIVVQFVISFGLVIGAIAVRKQVTFMRKADMGFDKENVLVIKSDMQYKDGKVAASQFKGIIDDLTANANVKSVATSAIVPTKYWSNYNVYMPDDEASREIVFKHVGTNSRYAETFGIKMLEGRDFSDELDQDGKNLPVVINESAMKALGWETAIGKRLRQKNNPEVYTVVGVMKDFHYQELKEKIEPLLHWYEGETALNSYLSVKLHNADQAKGLLAELEQKMNKIPHKKPFQYFYLSDELSRQYNHLDGIWKMLNFVTMLSVIIAMAGIFGLITLAANQRVKEVGIRKTLGAGVGAIVVLLSKDFVVLVAISILIGIPLGYIFALKYLGSFEYHIMIEWHIYLTVGLAALALTLITVGYQSIRTALTNPVKSLKSE</sequence>
<keyword evidence="2" id="KW-1003">Cell membrane</keyword>
<reference evidence="10" key="1">
    <citation type="submission" date="2017-02" db="EMBL/GenBank/DDBJ databases">
        <authorList>
            <person name="Varghese N."/>
            <person name="Submissions S."/>
        </authorList>
    </citation>
    <scope>NUCLEOTIDE SEQUENCE [LARGE SCALE GENOMIC DNA]</scope>
    <source>
        <strain evidence="10">DSM 22270</strain>
    </source>
</reference>
<feature type="transmembrane region" description="Helical" evidence="6">
    <location>
        <begin position="268"/>
        <end position="289"/>
    </location>
</feature>
<feature type="domain" description="ABC3 transporter permease C-terminal" evidence="7">
    <location>
        <begin position="673"/>
        <end position="785"/>
    </location>
</feature>
<dbReference type="STRING" id="651661.SAMN05660293_01074"/>
<feature type="transmembrane region" description="Helical" evidence="6">
    <location>
        <begin position="758"/>
        <end position="779"/>
    </location>
</feature>
<feature type="transmembrane region" description="Helical" evidence="6">
    <location>
        <begin position="412"/>
        <end position="435"/>
    </location>
</feature>
<feature type="transmembrane region" description="Helical" evidence="6">
    <location>
        <begin position="722"/>
        <end position="746"/>
    </location>
</feature>
<keyword evidence="4 6" id="KW-1133">Transmembrane helix</keyword>
<keyword evidence="5 6" id="KW-0472">Membrane</keyword>
<dbReference type="Pfam" id="PF02687">
    <property type="entry name" value="FtsX"/>
    <property type="match status" value="2"/>
</dbReference>
<feature type="transmembrane region" description="Helical" evidence="6">
    <location>
        <begin position="365"/>
        <end position="388"/>
    </location>
</feature>
<evidence type="ECO:0000256" key="1">
    <source>
        <dbReference type="ARBA" id="ARBA00004651"/>
    </source>
</evidence>
<dbReference type="GO" id="GO:0005886">
    <property type="term" value="C:plasma membrane"/>
    <property type="evidence" value="ECO:0007669"/>
    <property type="project" value="UniProtKB-SubCell"/>
</dbReference>
<evidence type="ECO:0000256" key="6">
    <source>
        <dbReference type="SAM" id="Phobius"/>
    </source>
</evidence>
<protein>
    <submittedName>
        <fullName evidence="9">Putative ABC transport system permease protein</fullName>
    </submittedName>
</protein>
<evidence type="ECO:0000256" key="4">
    <source>
        <dbReference type="ARBA" id="ARBA00022989"/>
    </source>
</evidence>
<dbReference type="EMBL" id="FUZA01000001">
    <property type="protein sequence ID" value="SKB56797.1"/>
    <property type="molecule type" value="Genomic_DNA"/>
</dbReference>
<accession>A0A1T5CBF9</accession>
<feature type="domain" description="MacB-like periplasmic core" evidence="8">
    <location>
        <begin position="423"/>
        <end position="592"/>
    </location>
</feature>
<comment type="subcellular location">
    <subcellularLocation>
        <location evidence="1">Cell membrane</location>
        <topology evidence="1">Multi-pass membrane protein</topology>
    </subcellularLocation>
</comment>
<evidence type="ECO:0000313" key="9">
    <source>
        <dbReference type="EMBL" id="SKB56797.1"/>
    </source>
</evidence>
<dbReference type="InterPro" id="IPR050250">
    <property type="entry name" value="Macrolide_Exporter_MacB"/>
</dbReference>
<evidence type="ECO:0000256" key="3">
    <source>
        <dbReference type="ARBA" id="ARBA00022692"/>
    </source>
</evidence>
<dbReference type="AlphaFoldDB" id="A0A1T5CBF9"/>
<feature type="domain" description="ABC3 transporter permease C-terminal" evidence="7">
    <location>
        <begin position="275"/>
        <end position="394"/>
    </location>
</feature>
<gene>
    <name evidence="9" type="ORF">SAMN05660293_01074</name>
</gene>
<evidence type="ECO:0000259" key="7">
    <source>
        <dbReference type="Pfam" id="PF02687"/>
    </source>
</evidence>
<name>A0A1T5CBF9_9BACT</name>
<dbReference type="OrthoDB" id="5933722at2"/>
<feature type="domain" description="MacB-like periplasmic core" evidence="8">
    <location>
        <begin position="20"/>
        <end position="234"/>
    </location>
</feature>
<evidence type="ECO:0000259" key="8">
    <source>
        <dbReference type="Pfam" id="PF12704"/>
    </source>
</evidence>
<dbReference type="InterPro" id="IPR025857">
    <property type="entry name" value="MacB_PCD"/>
</dbReference>
<feature type="transmembrane region" description="Helical" evidence="6">
    <location>
        <begin position="20"/>
        <end position="40"/>
    </location>
</feature>
<proteinExistence type="predicted"/>
<dbReference type="InterPro" id="IPR003838">
    <property type="entry name" value="ABC3_permease_C"/>
</dbReference>
<dbReference type="Pfam" id="PF12704">
    <property type="entry name" value="MacB_PCD"/>
    <property type="match status" value="2"/>
</dbReference>
<dbReference type="Proteomes" id="UP000190897">
    <property type="component" value="Unassembled WGS sequence"/>
</dbReference>
<dbReference type="PANTHER" id="PTHR30572">
    <property type="entry name" value="MEMBRANE COMPONENT OF TRANSPORTER-RELATED"/>
    <property type="match status" value="1"/>
</dbReference>
<keyword evidence="3 6" id="KW-0812">Transmembrane</keyword>
<feature type="transmembrane region" description="Helical" evidence="6">
    <location>
        <begin position="670"/>
        <end position="694"/>
    </location>
</feature>
<evidence type="ECO:0000256" key="2">
    <source>
        <dbReference type="ARBA" id="ARBA00022475"/>
    </source>
</evidence>
<dbReference type="PANTHER" id="PTHR30572:SF18">
    <property type="entry name" value="ABC-TYPE MACROLIDE FAMILY EXPORT SYSTEM PERMEASE COMPONENT 2"/>
    <property type="match status" value="1"/>
</dbReference>
<dbReference type="RefSeq" id="WP_082213577.1">
    <property type="nucleotide sequence ID" value="NZ_FUZA01000001.1"/>
</dbReference>
<evidence type="ECO:0000256" key="5">
    <source>
        <dbReference type="ARBA" id="ARBA00023136"/>
    </source>
</evidence>
<evidence type="ECO:0000313" key="10">
    <source>
        <dbReference type="Proteomes" id="UP000190897"/>
    </source>
</evidence>
<organism evidence="9 10">
    <name type="scientific">Dyadobacter psychrophilus</name>
    <dbReference type="NCBI Taxonomy" id="651661"/>
    <lineage>
        <taxon>Bacteria</taxon>
        <taxon>Pseudomonadati</taxon>
        <taxon>Bacteroidota</taxon>
        <taxon>Cytophagia</taxon>
        <taxon>Cytophagales</taxon>
        <taxon>Spirosomataceae</taxon>
        <taxon>Dyadobacter</taxon>
    </lineage>
</organism>
<feature type="transmembrane region" description="Helical" evidence="6">
    <location>
        <begin position="326"/>
        <end position="344"/>
    </location>
</feature>